<dbReference type="SUPFAM" id="SSF52266">
    <property type="entry name" value="SGNH hydrolase"/>
    <property type="match status" value="1"/>
</dbReference>
<name>A0A4Z1AG80_9LEPT</name>
<dbReference type="RefSeq" id="WP_135588461.1">
    <property type="nucleotide sequence ID" value="NZ_RQGO01000019.1"/>
</dbReference>
<dbReference type="InterPro" id="IPR013830">
    <property type="entry name" value="SGNH_hydro"/>
</dbReference>
<dbReference type="InterPro" id="IPR051532">
    <property type="entry name" value="Ester_Hydrolysis_Enzymes"/>
</dbReference>
<evidence type="ECO:0000256" key="1">
    <source>
        <dbReference type="SAM" id="SignalP"/>
    </source>
</evidence>
<keyword evidence="1" id="KW-0732">Signal</keyword>
<gene>
    <name evidence="3" type="ORF">EHQ69_03505</name>
</gene>
<evidence type="ECO:0000313" key="3">
    <source>
        <dbReference type="EMBL" id="TGL93566.1"/>
    </source>
</evidence>
<evidence type="ECO:0000259" key="2">
    <source>
        <dbReference type="Pfam" id="PF13472"/>
    </source>
</evidence>
<dbReference type="Proteomes" id="UP000298263">
    <property type="component" value="Unassembled WGS sequence"/>
</dbReference>
<dbReference type="OrthoDB" id="468550at2"/>
<dbReference type="Gene3D" id="3.40.50.1110">
    <property type="entry name" value="SGNH hydrolase"/>
    <property type="match status" value="1"/>
</dbReference>
<proteinExistence type="predicted"/>
<reference evidence="3" key="1">
    <citation type="journal article" date="2019" name="PLoS Negl. Trop. Dis.">
        <title>Revisiting the worldwide diversity of Leptospira species in the environment.</title>
        <authorList>
            <person name="Vincent A.T."/>
            <person name="Schiettekatte O."/>
            <person name="Bourhy P."/>
            <person name="Veyrier F.J."/>
            <person name="Picardeau M."/>
        </authorList>
    </citation>
    <scope>NUCLEOTIDE SEQUENCE [LARGE SCALE GENOMIC DNA]</scope>
    <source>
        <strain evidence="3">201702422</strain>
    </source>
</reference>
<feature type="signal peptide" evidence="1">
    <location>
        <begin position="1"/>
        <end position="29"/>
    </location>
</feature>
<protein>
    <submittedName>
        <fullName evidence="3">Hydrolase</fullName>
    </submittedName>
</protein>
<comment type="caution">
    <text evidence="3">The sequence shown here is derived from an EMBL/GenBank/DDBJ whole genome shotgun (WGS) entry which is preliminary data.</text>
</comment>
<dbReference type="PANTHER" id="PTHR30383">
    <property type="entry name" value="THIOESTERASE 1/PROTEASE 1/LYSOPHOSPHOLIPASE L1"/>
    <property type="match status" value="1"/>
</dbReference>
<dbReference type="InterPro" id="IPR036514">
    <property type="entry name" value="SGNH_hydro_sf"/>
</dbReference>
<dbReference type="EMBL" id="RQGP01000010">
    <property type="protein sequence ID" value="TGL93566.1"/>
    <property type="molecule type" value="Genomic_DNA"/>
</dbReference>
<keyword evidence="3" id="KW-0378">Hydrolase</keyword>
<feature type="chain" id="PRO_5043205180" evidence="1">
    <location>
        <begin position="30"/>
        <end position="317"/>
    </location>
</feature>
<evidence type="ECO:0000313" key="4">
    <source>
        <dbReference type="Proteomes" id="UP000298263"/>
    </source>
</evidence>
<keyword evidence="4" id="KW-1185">Reference proteome</keyword>
<dbReference type="PANTHER" id="PTHR30383:SF5">
    <property type="entry name" value="SGNH HYDROLASE-TYPE ESTERASE DOMAIN-CONTAINING PROTEIN"/>
    <property type="match status" value="1"/>
</dbReference>
<feature type="domain" description="SGNH hydrolase-type esterase" evidence="2">
    <location>
        <begin position="45"/>
        <end position="255"/>
    </location>
</feature>
<dbReference type="Pfam" id="PF13472">
    <property type="entry name" value="Lipase_GDSL_2"/>
    <property type="match status" value="1"/>
</dbReference>
<organism evidence="3 4">
    <name type="scientific">Leptospira congkakensis</name>
    <dbReference type="NCBI Taxonomy" id="2484932"/>
    <lineage>
        <taxon>Bacteria</taxon>
        <taxon>Pseudomonadati</taxon>
        <taxon>Spirochaetota</taxon>
        <taxon>Spirochaetia</taxon>
        <taxon>Leptospirales</taxon>
        <taxon>Leptospiraceae</taxon>
        <taxon>Leptospira</taxon>
    </lineage>
</organism>
<dbReference type="GO" id="GO:0004622">
    <property type="term" value="F:phosphatidylcholine lysophospholipase activity"/>
    <property type="evidence" value="ECO:0007669"/>
    <property type="project" value="TreeGrafter"/>
</dbReference>
<sequence length="317" mass="35648">MKFKKISLSSKLVMLITTLLFPLTFDTQAKDTSFDLTKPVLIRPFGDSITYGFGFTDWGFCPVYSIGQYICMPPNQAVGGYRVWMTEFALTNKAFTFATEGYQSGGSNTQQWITNTQTHDGYPGWRNDQLLTIANYPSFADITLVHAGTNDLIQGKSPNNAIIDLFKVVNALLSNNPKTQIFLAKIIRISPAAATVLPNFDTLSGNIRNYNQLIDKYWINTPPSLRSRITLVDMHPILNLSQDYFDYVHPSPLGYMKISCTWINAIKNQKTNPSDPCNGIETDNIKTKILPSAEDVKNMKPTNEDLEKVLNGKFEFK</sequence>
<dbReference type="AlphaFoldDB" id="A0A4Z1AG80"/>
<accession>A0A4Z1AG80</accession>